<keyword evidence="5" id="KW-1185">Reference proteome</keyword>
<proteinExistence type="predicted"/>
<evidence type="ECO:0000256" key="1">
    <source>
        <dbReference type="ARBA" id="ARBA00022845"/>
    </source>
</evidence>
<dbReference type="NCBIfam" id="TIGR00741">
    <property type="entry name" value="yfiA"/>
    <property type="match status" value="1"/>
</dbReference>
<dbReference type="EMBL" id="JAKOOW010000009">
    <property type="protein sequence ID" value="MCG6503525.1"/>
    <property type="molecule type" value="Genomic_DNA"/>
</dbReference>
<dbReference type="InterPro" id="IPR050574">
    <property type="entry name" value="HPF/YfiA_ribosome-assoc"/>
</dbReference>
<keyword evidence="1" id="KW-0810">Translation regulation</keyword>
<evidence type="ECO:0000313" key="4">
    <source>
        <dbReference type="EMBL" id="MCG6503525.1"/>
    </source>
</evidence>
<evidence type="ECO:0000313" key="5">
    <source>
        <dbReference type="Proteomes" id="UP001298424"/>
    </source>
</evidence>
<dbReference type="SUPFAM" id="SSF69754">
    <property type="entry name" value="Ribosome binding protein Y (YfiA homologue)"/>
    <property type="match status" value="1"/>
</dbReference>
<dbReference type="CDD" id="cd00552">
    <property type="entry name" value="RaiA"/>
    <property type="match status" value="1"/>
</dbReference>
<evidence type="ECO:0000256" key="3">
    <source>
        <dbReference type="ARBA" id="ARBA00041148"/>
    </source>
</evidence>
<dbReference type="PANTHER" id="PTHR33231">
    <property type="entry name" value="30S RIBOSOMAL PROTEIN"/>
    <property type="match status" value="1"/>
</dbReference>
<organism evidence="4 5">
    <name type="scientific">Kingella pumchi</name>
    <dbReference type="NCBI Taxonomy" id="2779506"/>
    <lineage>
        <taxon>Bacteria</taxon>
        <taxon>Pseudomonadati</taxon>
        <taxon>Pseudomonadota</taxon>
        <taxon>Betaproteobacteria</taxon>
        <taxon>Neisseriales</taxon>
        <taxon>Neisseriaceae</taxon>
        <taxon>Kingella</taxon>
    </lineage>
</organism>
<dbReference type="InterPro" id="IPR003489">
    <property type="entry name" value="RHF/RaiA"/>
</dbReference>
<dbReference type="Pfam" id="PF02482">
    <property type="entry name" value="Ribosomal_S30AE"/>
    <property type="match status" value="1"/>
</dbReference>
<comment type="subunit">
    <text evidence="2">Associates exclusively with 100S ribosomes, which are dimers of 70S ribosomes.</text>
</comment>
<protein>
    <recommendedName>
        <fullName evidence="3">Ribosome hibernation promoting factor</fullName>
    </recommendedName>
</protein>
<comment type="caution">
    <text evidence="4">The sequence shown here is derived from an EMBL/GenBank/DDBJ whole genome shotgun (WGS) entry which is preliminary data.</text>
</comment>
<name>A0ABS9NLH0_9NEIS</name>
<sequence>MNLKITGLNFDVTEAVRNRVADKLERIQRHSDGIISATVTLSQEKNGHKAAAQLHLSGKDLHVEAQEPENMYAAIDVLADKLDRAVLQYKEKSRSVR</sequence>
<dbReference type="Gene3D" id="3.30.160.100">
    <property type="entry name" value="Ribosome hibernation promotion factor-like"/>
    <property type="match status" value="1"/>
</dbReference>
<dbReference type="Proteomes" id="UP001298424">
    <property type="component" value="Unassembled WGS sequence"/>
</dbReference>
<dbReference type="PANTHER" id="PTHR33231:SF1">
    <property type="entry name" value="30S RIBOSOMAL PROTEIN"/>
    <property type="match status" value="1"/>
</dbReference>
<dbReference type="RefSeq" id="WP_238745936.1">
    <property type="nucleotide sequence ID" value="NZ_JAKOOW010000009.1"/>
</dbReference>
<gene>
    <name evidence="4" type="primary">raiA</name>
    <name evidence="4" type="ORF">MB824_03315</name>
</gene>
<reference evidence="4 5" key="1">
    <citation type="submission" date="2022-02" db="EMBL/GenBank/DDBJ databases">
        <title>Genome sequence data of Kingella unionensis sp. nov. strain CICC 24913 (CCUG 75125).</title>
        <authorList>
            <person name="Xiao M."/>
        </authorList>
    </citation>
    <scope>NUCLEOTIDE SEQUENCE [LARGE SCALE GENOMIC DNA]</scope>
    <source>
        <strain evidence="4 5">CICC 24913</strain>
    </source>
</reference>
<accession>A0ABS9NLH0</accession>
<dbReference type="InterPro" id="IPR036567">
    <property type="entry name" value="RHF-like"/>
</dbReference>
<evidence type="ECO:0000256" key="2">
    <source>
        <dbReference type="ARBA" id="ARBA00038695"/>
    </source>
</evidence>